<organism evidence="1">
    <name type="scientific">marine sediment metagenome</name>
    <dbReference type="NCBI Taxonomy" id="412755"/>
    <lineage>
        <taxon>unclassified sequences</taxon>
        <taxon>metagenomes</taxon>
        <taxon>ecological metagenomes</taxon>
    </lineage>
</organism>
<dbReference type="PIRSF" id="PIRSF006221">
    <property type="entry name" value="Ketosamine-3-kinase"/>
    <property type="match status" value="1"/>
</dbReference>
<sequence length="290" mass="33993">MWKTVNEHISQAINFDFKHTYKRQLQSTNTDKLFHITNGTYNFFVKIALKSELERLESEFIGLKLLAQNSNFKVPECITTGANIEFSFIVLQWLILDKQPHNTWATMGSSLAKMHQKHDQAMFGFDVDNYIATTIQPNRWHKKWDVFYAEERIGWQLQLLAEKGINFIEPERLINAVKEQLHSHQVEPSLLHGDFWRGNMGFLKAEPTVFNPACYYGDREIDIAMSELFAPLPKDFYSAYNAHYPLSQNYEKRKLIYQLYPILNHANIFAGHYLTEAKQHIEKLVFEGIK</sequence>
<dbReference type="SUPFAM" id="SSF56112">
    <property type="entry name" value="Protein kinase-like (PK-like)"/>
    <property type="match status" value="1"/>
</dbReference>
<dbReference type="InterPro" id="IPR011009">
    <property type="entry name" value="Kinase-like_dom_sf"/>
</dbReference>
<protein>
    <recommendedName>
        <fullName evidence="2">Fructosamine kinase family protein</fullName>
    </recommendedName>
</protein>
<dbReference type="Gene3D" id="3.30.200.20">
    <property type="entry name" value="Phosphorylase Kinase, domain 1"/>
    <property type="match status" value="1"/>
</dbReference>
<accession>A0A0F9T096</accession>
<comment type="caution">
    <text evidence="1">The sequence shown here is derived from an EMBL/GenBank/DDBJ whole genome shotgun (WGS) entry which is preliminary data.</text>
</comment>
<dbReference type="Gene3D" id="3.90.1200.10">
    <property type="match status" value="1"/>
</dbReference>
<dbReference type="InterPro" id="IPR016477">
    <property type="entry name" value="Fructo-/Ketosamine-3-kinase"/>
</dbReference>
<proteinExistence type="predicted"/>
<reference evidence="1" key="1">
    <citation type="journal article" date="2015" name="Nature">
        <title>Complex archaea that bridge the gap between prokaryotes and eukaryotes.</title>
        <authorList>
            <person name="Spang A."/>
            <person name="Saw J.H."/>
            <person name="Jorgensen S.L."/>
            <person name="Zaremba-Niedzwiedzka K."/>
            <person name="Martijn J."/>
            <person name="Lind A.E."/>
            <person name="van Eijk R."/>
            <person name="Schleper C."/>
            <person name="Guy L."/>
            <person name="Ettema T.J."/>
        </authorList>
    </citation>
    <scope>NUCLEOTIDE SEQUENCE</scope>
</reference>
<dbReference type="PANTHER" id="PTHR12149:SF8">
    <property type="entry name" value="PROTEIN-RIBULOSAMINE 3-KINASE"/>
    <property type="match status" value="1"/>
</dbReference>
<dbReference type="Pfam" id="PF03881">
    <property type="entry name" value="Fructosamin_kin"/>
    <property type="match status" value="1"/>
</dbReference>
<dbReference type="AlphaFoldDB" id="A0A0F9T096"/>
<evidence type="ECO:0000313" key="1">
    <source>
        <dbReference type="EMBL" id="KKN34908.1"/>
    </source>
</evidence>
<dbReference type="EMBL" id="LAZR01002076">
    <property type="protein sequence ID" value="KKN34908.1"/>
    <property type="molecule type" value="Genomic_DNA"/>
</dbReference>
<name>A0A0F9T096_9ZZZZ</name>
<dbReference type="PANTHER" id="PTHR12149">
    <property type="entry name" value="FRUCTOSAMINE 3 KINASE-RELATED PROTEIN"/>
    <property type="match status" value="1"/>
</dbReference>
<evidence type="ECO:0008006" key="2">
    <source>
        <dbReference type="Google" id="ProtNLM"/>
    </source>
</evidence>
<gene>
    <name evidence="1" type="ORF">LCGC14_0788980</name>
</gene>